<feature type="coiled-coil region" evidence="1">
    <location>
        <begin position="362"/>
        <end position="396"/>
    </location>
</feature>
<dbReference type="SUPFAM" id="SSF47923">
    <property type="entry name" value="Ypt/Rab-GAP domain of gyp1p"/>
    <property type="match status" value="2"/>
</dbReference>
<dbReference type="GO" id="GO:0005096">
    <property type="term" value="F:GTPase activator activity"/>
    <property type="evidence" value="ECO:0007669"/>
    <property type="project" value="TreeGrafter"/>
</dbReference>
<dbReference type="InterPro" id="IPR035969">
    <property type="entry name" value="Rab-GAP_TBC_sf"/>
</dbReference>
<dbReference type="Gene3D" id="1.10.8.270">
    <property type="entry name" value="putative rabgap domain of human tbc1 domain family member 14 like domains"/>
    <property type="match status" value="1"/>
</dbReference>
<keyword evidence="4" id="KW-1185">Reference proteome</keyword>
<protein>
    <recommendedName>
        <fullName evidence="2">Rab-GAP TBC domain-containing protein</fullName>
    </recommendedName>
</protein>
<organism evidence="3 4">
    <name type="scientific">Ceratopteris richardii</name>
    <name type="common">Triangle waterfern</name>
    <dbReference type="NCBI Taxonomy" id="49495"/>
    <lineage>
        <taxon>Eukaryota</taxon>
        <taxon>Viridiplantae</taxon>
        <taxon>Streptophyta</taxon>
        <taxon>Embryophyta</taxon>
        <taxon>Tracheophyta</taxon>
        <taxon>Polypodiopsida</taxon>
        <taxon>Polypodiidae</taxon>
        <taxon>Polypodiales</taxon>
        <taxon>Pteridineae</taxon>
        <taxon>Pteridaceae</taxon>
        <taxon>Parkerioideae</taxon>
        <taxon>Ceratopteris</taxon>
    </lineage>
</organism>
<dbReference type="InterPro" id="IPR000195">
    <property type="entry name" value="Rab-GAP-TBC_dom"/>
</dbReference>
<evidence type="ECO:0000259" key="2">
    <source>
        <dbReference type="PROSITE" id="PS50086"/>
    </source>
</evidence>
<keyword evidence="1" id="KW-0175">Coiled coil</keyword>
<dbReference type="AlphaFoldDB" id="A0A8T2S668"/>
<accession>A0A8T2S668</accession>
<dbReference type="OMA" id="YGFERRH"/>
<dbReference type="PROSITE" id="PS50086">
    <property type="entry name" value="TBC_RABGAP"/>
    <property type="match status" value="1"/>
</dbReference>
<reference evidence="3" key="1">
    <citation type="submission" date="2021-08" db="EMBL/GenBank/DDBJ databases">
        <title>WGS assembly of Ceratopteris richardii.</title>
        <authorList>
            <person name="Marchant D.B."/>
            <person name="Chen G."/>
            <person name="Jenkins J."/>
            <person name="Shu S."/>
            <person name="Leebens-Mack J."/>
            <person name="Grimwood J."/>
            <person name="Schmutz J."/>
            <person name="Soltis P."/>
            <person name="Soltis D."/>
            <person name="Chen Z.-H."/>
        </authorList>
    </citation>
    <scope>NUCLEOTIDE SEQUENCE</scope>
    <source>
        <strain evidence="3">Whitten #5841</strain>
        <tissue evidence="3">Leaf</tissue>
    </source>
</reference>
<dbReference type="PANTHER" id="PTHR47219">
    <property type="entry name" value="RAB GTPASE-ACTIVATING PROTEIN 1-LIKE"/>
    <property type="match status" value="1"/>
</dbReference>
<dbReference type="Proteomes" id="UP000825935">
    <property type="component" value="Chromosome 22"/>
</dbReference>
<feature type="domain" description="Rab-GAP TBC" evidence="2">
    <location>
        <begin position="112"/>
        <end position="303"/>
    </location>
</feature>
<evidence type="ECO:0000313" key="3">
    <source>
        <dbReference type="EMBL" id="KAH7307646.1"/>
    </source>
</evidence>
<dbReference type="Gene3D" id="1.10.472.80">
    <property type="entry name" value="Ypt/Rab-GAP domain of gyp1p, domain 3"/>
    <property type="match status" value="1"/>
</dbReference>
<dbReference type="SMART" id="SM00164">
    <property type="entry name" value="TBC"/>
    <property type="match status" value="1"/>
</dbReference>
<dbReference type="InterPro" id="IPR050302">
    <property type="entry name" value="Rab_GAP_TBC_domain"/>
</dbReference>
<proteinExistence type="predicted"/>
<dbReference type="GO" id="GO:0031267">
    <property type="term" value="F:small GTPase binding"/>
    <property type="evidence" value="ECO:0007669"/>
    <property type="project" value="TreeGrafter"/>
</dbReference>
<evidence type="ECO:0000313" key="4">
    <source>
        <dbReference type="Proteomes" id="UP000825935"/>
    </source>
</evidence>
<dbReference type="Pfam" id="PF00566">
    <property type="entry name" value="RabGAP-TBC"/>
    <property type="match status" value="1"/>
</dbReference>
<name>A0A8T2S668_CERRI</name>
<dbReference type="OrthoDB" id="294251at2759"/>
<dbReference type="Gene3D" id="1.10.10.750">
    <property type="entry name" value="Ypt/Rab-GAP domain of gyp1p, domain 1"/>
    <property type="match status" value="1"/>
</dbReference>
<dbReference type="PANTHER" id="PTHR47219:SF20">
    <property type="entry name" value="TBC1 DOMAIN FAMILY MEMBER 2B"/>
    <property type="match status" value="1"/>
</dbReference>
<dbReference type="FunFam" id="1.10.8.270:FF:000016">
    <property type="entry name" value="TBC1 domain family member 2A"/>
    <property type="match status" value="1"/>
</dbReference>
<dbReference type="EMBL" id="CM035427">
    <property type="protein sequence ID" value="KAH7307646.1"/>
    <property type="molecule type" value="Genomic_DNA"/>
</dbReference>
<comment type="caution">
    <text evidence="3">The sequence shown here is derived from an EMBL/GenBank/DDBJ whole genome shotgun (WGS) entry which is preliminary data.</text>
</comment>
<sequence length="398" mass="45631">MRNFSFLEDKMKLTKQIAERLGIQNSRWSPTGLTITFRMEDLYNFKVAVTFEEAKRLREVKDRVKRQAKVWRVLEAERGPEWYAEPGLSCHSEINLVNLSVCIELKKLIRKGVPPDLRPSVWMEISGAAKKSSTVPSSYYADLCSAIEGRITPSTMQIDQDLARTFPAHPWLDTPMGHASLRRVLVAYSFRDSQVGYCQGMNYVAGLLLLVMKNEEAAFWMLAVLLENILVKDCYNDDLTGCHVEQRVFKDLLKKHCPRLVMHLENIGFDISLVITEWFLGLFSKSLPTETVMRIWDILFNEGARVLFRIALAIFKIQEDVLLSKATLGAVLKTIQESTRTMYDPDELLKVAFSGFDGMNSHLLTNQRLKHHEDVMEELENRIQKLNSLSSAKERAPQ</sequence>
<evidence type="ECO:0000256" key="1">
    <source>
        <dbReference type="SAM" id="Coils"/>
    </source>
</evidence>
<gene>
    <name evidence="3" type="ORF">KP509_22G070600</name>
</gene>